<keyword evidence="5 9" id="KW-0067">ATP-binding</keyword>
<name>A0ABQ1HAE9_9GAMM</name>
<dbReference type="PANTHER" id="PTHR43766">
    <property type="entry name" value="TRYPTOPHAN--TRNA LIGASE, MITOCHONDRIAL"/>
    <property type="match status" value="1"/>
</dbReference>
<feature type="short sequence motif" description="'KMSKS' region" evidence="9">
    <location>
        <begin position="202"/>
        <end position="206"/>
    </location>
</feature>
<evidence type="ECO:0000256" key="7">
    <source>
        <dbReference type="ARBA" id="ARBA00023146"/>
    </source>
</evidence>
<dbReference type="PANTHER" id="PTHR43766:SF1">
    <property type="entry name" value="TRYPTOPHAN--TRNA LIGASE, MITOCHONDRIAL"/>
    <property type="match status" value="1"/>
</dbReference>
<feature type="binding site" evidence="9">
    <location>
        <begin position="156"/>
        <end position="158"/>
    </location>
    <ligand>
        <name>ATP</name>
        <dbReference type="ChEBI" id="CHEBI:30616"/>
    </ligand>
</feature>
<evidence type="ECO:0000256" key="2">
    <source>
        <dbReference type="ARBA" id="ARBA00022490"/>
    </source>
</evidence>
<dbReference type="SUPFAM" id="SSF160113">
    <property type="entry name" value="YegP-like"/>
    <property type="match status" value="1"/>
</dbReference>
<sequence>MTVTRVLTGITTSGTPHLGNYAGAIRPAVAASRQPRVESFFFLADYHALIKVQDPARVQRSTLEIAASWLACGLDPDQVWFYRQSDIPEIPELTWLLTCVAGKGLLNRAHAYKAAVDKNTAAGEDPDAGVSAGLFMYPVLMAADILMFKAHSVPVGRDQVQHIEMARDFGARFNHLYGEHFVLPEAAVEENVATLPGLDGRKMSKSYDNTIPLFAPRDTLRKLVFSIVTDSRAPGEAKDTEGSALFQLHQAFSTPAQSADFARAFADGIGWGDAKQALYERLDEELAPLRDKYEALMARPDHIEDVLRAGGEKARRIARPLMAELRRAVGLRDLREQAGAKSAGGGKQARPQFKQYREKDGRFHFKLVDGDGQELLGGGGFDSPRDAGVRVARLKLEGASDLREEDGGLWLGDLRIGTLASGVSLDAAKSALQAFVEEGA</sequence>
<dbReference type="InterPro" id="IPR002306">
    <property type="entry name" value="Trp-tRNA-ligase"/>
</dbReference>
<dbReference type="PRINTS" id="PR01039">
    <property type="entry name" value="TRNASYNTHTRP"/>
</dbReference>
<evidence type="ECO:0000256" key="10">
    <source>
        <dbReference type="RuleBase" id="RU363036"/>
    </source>
</evidence>
<comment type="function">
    <text evidence="9">Catalyzes the attachment of tryptophan to tRNA(Trp).</text>
</comment>
<accession>A0ABQ1HAE9</accession>
<evidence type="ECO:0000313" key="12">
    <source>
        <dbReference type="Proteomes" id="UP000623419"/>
    </source>
</evidence>
<dbReference type="Gene3D" id="1.10.240.10">
    <property type="entry name" value="Tyrosyl-Transfer RNA Synthetase"/>
    <property type="match status" value="1"/>
</dbReference>
<feature type="binding site" evidence="9">
    <location>
        <position position="195"/>
    </location>
    <ligand>
        <name>ATP</name>
        <dbReference type="ChEBI" id="CHEBI:30616"/>
    </ligand>
</feature>
<proteinExistence type="inferred from homology"/>
<comment type="subunit">
    <text evidence="9">Homodimer.</text>
</comment>
<dbReference type="InterPro" id="IPR002305">
    <property type="entry name" value="aa-tRNA-synth_Ic"/>
</dbReference>
<dbReference type="CDD" id="cd00806">
    <property type="entry name" value="TrpRS_core"/>
    <property type="match status" value="1"/>
</dbReference>
<dbReference type="HAMAP" id="MF_00140_B">
    <property type="entry name" value="Trp_tRNA_synth_B"/>
    <property type="match status" value="1"/>
</dbReference>
<feature type="binding site" evidence="9">
    <location>
        <begin position="202"/>
        <end position="206"/>
    </location>
    <ligand>
        <name>ATP</name>
        <dbReference type="ChEBI" id="CHEBI:30616"/>
    </ligand>
</feature>
<feature type="binding site" evidence="9">
    <location>
        <begin position="19"/>
        <end position="20"/>
    </location>
    <ligand>
        <name>ATP</name>
        <dbReference type="ChEBI" id="CHEBI:30616"/>
    </ligand>
</feature>
<keyword evidence="12" id="KW-1185">Reference proteome</keyword>
<evidence type="ECO:0000256" key="4">
    <source>
        <dbReference type="ARBA" id="ARBA00022741"/>
    </source>
</evidence>
<keyword evidence="3 9" id="KW-0436">Ligase</keyword>
<organism evidence="11 12">
    <name type="scientific">Arenimonas soli</name>
    <dbReference type="NCBI Taxonomy" id="2269504"/>
    <lineage>
        <taxon>Bacteria</taxon>
        <taxon>Pseudomonadati</taxon>
        <taxon>Pseudomonadota</taxon>
        <taxon>Gammaproteobacteria</taxon>
        <taxon>Lysobacterales</taxon>
        <taxon>Lysobacteraceae</taxon>
        <taxon>Arenimonas</taxon>
    </lineage>
</organism>
<dbReference type="EMBL" id="BMKC01000001">
    <property type="protein sequence ID" value="GGA66535.1"/>
    <property type="molecule type" value="Genomic_DNA"/>
</dbReference>
<comment type="caution">
    <text evidence="11">The sequence shown here is derived from an EMBL/GenBank/DDBJ whole genome shotgun (WGS) entry which is preliminary data.</text>
</comment>
<keyword evidence="6 9" id="KW-0648">Protein biosynthesis</keyword>
<evidence type="ECO:0000313" key="11">
    <source>
        <dbReference type="EMBL" id="GGA66535.1"/>
    </source>
</evidence>
<dbReference type="NCBIfam" id="TIGR00233">
    <property type="entry name" value="trpS"/>
    <property type="match status" value="1"/>
</dbReference>
<evidence type="ECO:0000256" key="8">
    <source>
        <dbReference type="ARBA" id="ARBA00049929"/>
    </source>
</evidence>
<dbReference type="InterPro" id="IPR036913">
    <property type="entry name" value="YegP-like_sf"/>
</dbReference>
<evidence type="ECO:0000256" key="1">
    <source>
        <dbReference type="ARBA" id="ARBA00005594"/>
    </source>
</evidence>
<dbReference type="InterPro" id="IPR024109">
    <property type="entry name" value="Trp-tRNA-ligase_bac-type"/>
</dbReference>
<evidence type="ECO:0000256" key="5">
    <source>
        <dbReference type="ARBA" id="ARBA00022840"/>
    </source>
</evidence>
<dbReference type="Proteomes" id="UP000623419">
    <property type="component" value="Unassembled WGS sequence"/>
</dbReference>
<dbReference type="Pfam" id="PF00579">
    <property type="entry name" value="tRNA-synt_1b"/>
    <property type="match status" value="1"/>
</dbReference>
<gene>
    <name evidence="9 11" type="primary">trpS</name>
    <name evidence="11" type="ORF">GCM10011521_00820</name>
</gene>
<feature type="short sequence motif" description="'HIGH' region" evidence="9">
    <location>
        <begin position="12"/>
        <end position="20"/>
    </location>
</feature>
<dbReference type="EC" id="6.1.1.2" evidence="9"/>
<dbReference type="InterPro" id="IPR050203">
    <property type="entry name" value="Trp-tRNA_synthetase"/>
</dbReference>
<dbReference type="SUPFAM" id="SSF52374">
    <property type="entry name" value="Nucleotidylyl transferase"/>
    <property type="match status" value="1"/>
</dbReference>
<keyword evidence="7 9" id="KW-0030">Aminoacyl-tRNA synthetase</keyword>
<feature type="binding site" evidence="9">
    <location>
        <begin position="11"/>
        <end position="13"/>
    </location>
    <ligand>
        <name>ATP</name>
        <dbReference type="ChEBI" id="CHEBI:30616"/>
    </ligand>
</feature>
<keyword evidence="4 9" id="KW-0547">Nucleotide-binding</keyword>
<feature type="binding site" evidence="9">
    <location>
        <position position="144"/>
    </location>
    <ligand>
        <name>L-tryptophan</name>
        <dbReference type="ChEBI" id="CHEBI:57912"/>
    </ligand>
</feature>
<dbReference type="NCBIfam" id="NF008923">
    <property type="entry name" value="PRK12284.1"/>
    <property type="match status" value="1"/>
</dbReference>
<reference evidence="12" key="1">
    <citation type="journal article" date="2019" name="Int. J. Syst. Evol. Microbiol.">
        <title>The Global Catalogue of Microorganisms (GCM) 10K type strain sequencing project: providing services to taxonomists for standard genome sequencing and annotation.</title>
        <authorList>
            <consortium name="The Broad Institute Genomics Platform"/>
            <consortium name="The Broad Institute Genome Sequencing Center for Infectious Disease"/>
            <person name="Wu L."/>
            <person name="Ma J."/>
        </authorList>
    </citation>
    <scope>NUCLEOTIDE SEQUENCE [LARGE SCALE GENOMIC DNA]</scope>
    <source>
        <strain evidence="12">CGMCC 1.15905</strain>
    </source>
</reference>
<protein>
    <recommendedName>
        <fullName evidence="9">Tryptophan--tRNA ligase</fullName>
        <ecNumber evidence="9">6.1.1.2</ecNumber>
    </recommendedName>
    <alternativeName>
        <fullName evidence="9">Tryptophanyl-tRNA synthetase</fullName>
        <shortName evidence="9">TrpRS</shortName>
    </alternativeName>
</protein>
<dbReference type="InterPro" id="IPR014729">
    <property type="entry name" value="Rossmann-like_a/b/a_fold"/>
</dbReference>
<evidence type="ECO:0000256" key="9">
    <source>
        <dbReference type="HAMAP-Rule" id="MF_00140"/>
    </source>
</evidence>
<evidence type="ECO:0000256" key="6">
    <source>
        <dbReference type="ARBA" id="ARBA00022917"/>
    </source>
</evidence>
<comment type="similarity">
    <text evidence="1 9 10">Belongs to the class-I aminoacyl-tRNA synthetase family.</text>
</comment>
<dbReference type="GO" id="GO:0016874">
    <property type="term" value="F:ligase activity"/>
    <property type="evidence" value="ECO:0007669"/>
    <property type="project" value="UniProtKB-KW"/>
</dbReference>
<dbReference type="Gene3D" id="3.40.50.620">
    <property type="entry name" value="HUPs"/>
    <property type="match status" value="1"/>
</dbReference>
<keyword evidence="2 9" id="KW-0963">Cytoplasm</keyword>
<evidence type="ECO:0000256" key="3">
    <source>
        <dbReference type="ARBA" id="ARBA00022598"/>
    </source>
</evidence>
<comment type="catalytic activity">
    <reaction evidence="8 9">
        <text>tRNA(Trp) + L-tryptophan + ATP = L-tryptophyl-tRNA(Trp) + AMP + diphosphate + H(+)</text>
        <dbReference type="Rhea" id="RHEA:24080"/>
        <dbReference type="Rhea" id="RHEA-COMP:9671"/>
        <dbReference type="Rhea" id="RHEA-COMP:9705"/>
        <dbReference type="ChEBI" id="CHEBI:15378"/>
        <dbReference type="ChEBI" id="CHEBI:30616"/>
        <dbReference type="ChEBI" id="CHEBI:33019"/>
        <dbReference type="ChEBI" id="CHEBI:57912"/>
        <dbReference type="ChEBI" id="CHEBI:78442"/>
        <dbReference type="ChEBI" id="CHEBI:78535"/>
        <dbReference type="ChEBI" id="CHEBI:456215"/>
        <dbReference type="EC" id="6.1.1.2"/>
    </reaction>
</comment>
<comment type="subcellular location">
    <subcellularLocation>
        <location evidence="9">Cytoplasm</location>
    </subcellularLocation>
</comment>